<evidence type="ECO:0000313" key="13">
    <source>
        <dbReference type="Proteomes" id="UP000177622"/>
    </source>
</evidence>
<dbReference type="Gene3D" id="3.40.470.10">
    <property type="entry name" value="Uracil-DNA glycosylase-like domain"/>
    <property type="match status" value="1"/>
</dbReference>
<organism evidence="12 13">
    <name type="scientific">Penicillium arizonense</name>
    <dbReference type="NCBI Taxonomy" id="1835702"/>
    <lineage>
        <taxon>Eukaryota</taxon>
        <taxon>Fungi</taxon>
        <taxon>Dikarya</taxon>
        <taxon>Ascomycota</taxon>
        <taxon>Pezizomycotina</taxon>
        <taxon>Eurotiomycetes</taxon>
        <taxon>Eurotiomycetidae</taxon>
        <taxon>Eurotiales</taxon>
        <taxon>Aspergillaceae</taxon>
        <taxon>Penicillium</taxon>
    </lineage>
</organism>
<proteinExistence type="inferred from homology"/>
<dbReference type="PROSITE" id="PS00130">
    <property type="entry name" value="U_DNA_GLYCOSYLASE"/>
    <property type="match status" value="1"/>
</dbReference>
<keyword evidence="5 7" id="KW-0234">DNA repair</keyword>
<dbReference type="GO" id="GO:0097510">
    <property type="term" value="P:base-excision repair, AP site formation via deaminated base removal"/>
    <property type="evidence" value="ECO:0007669"/>
    <property type="project" value="TreeGrafter"/>
</dbReference>
<dbReference type="NCBIfam" id="TIGR00628">
    <property type="entry name" value="ung"/>
    <property type="match status" value="1"/>
</dbReference>
<dbReference type="CDD" id="cd10027">
    <property type="entry name" value="UDG-F1-like"/>
    <property type="match status" value="1"/>
</dbReference>
<dbReference type="AlphaFoldDB" id="A0A1F5LHD8"/>
<reference evidence="12 13" key="1">
    <citation type="journal article" date="2016" name="Sci. Rep.">
        <title>Penicillium arizonense, a new, genome sequenced fungal species, reveals a high chemical diversity in secreted metabolites.</title>
        <authorList>
            <person name="Grijseels S."/>
            <person name="Nielsen J.C."/>
            <person name="Randelovic M."/>
            <person name="Nielsen J."/>
            <person name="Nielsen K.F."/>
            <person name="Workman M."/>
            <person name="Frisvad J.C."/>
        </authorList>
    </citation>
    <scope>NUCLEOTIDE SEQUENCE [LARGE SCALE GENOMIC DNA]</scope>
    <source>
        <strain evidence="12 13">CBS 141311</strain>
    </source>
</reference>
<keyword evidence="6 7" id="KW-0539">Nucleus</keyword>
<evidence type="ECO:0000256" key="6">
    <source>
        <dbReference type="ARBA" id="ARBA00023242"/>
    </source>
</evidence>
<protein>
    <recommendedName>
        <fullName evidence="7 9">Uracil-DNA glycosylase</fullName>
        <shortName evidence="7">UDG</shortName>
        <ecNumber evidence="7 9">3.2.2.27</ecNumber>
    </recommendedName>
</protein>
<feature type="compositionally biased region" description="Basic residues" evidence="10">
    <location>
        <begin position="1"/>
        <end position="10"/>
    </location>
</feature>
<keyword evidence="2 7" id="KW-0227">DNA damage</keyword>
<feature type="compositionally biased region" description="Polar residues" evidence="10">
    <location>
        <begin position="37"/>
        <end position="57"/>
    </location>
</feature>
<dbReference type="PANTHER" id="PTHR11264">
    <property type="entry name" value="URACIL-DNA GLYCOSYLASE"/>
    <property type="match status" value="1"/>
</dbReference>
<evidence type="ECO:0000256" key="10">
    <source>
        <dbReference type="SAM" id="MobiDB-lite"/>
    </source>
</evidence>
<feature type="active site" description="Proton acceptor" evidence="7 8">
    <location>
        <position position="141"/>
    </location>
</feature>
<dbReference type="NCBIfam" id="NF003588">
    <property type="entry name" value="PRK05254.1-1"/>
    <property type="match status" value="1"/>
</dbReference>
<dbReference type="STRING" id="1835702.A0A1F5LHD8"/>
<evidence type="ECO:0000256" key="3">
    <source>
        <dbReference type="ARBA" id="ARBA00022801"/>
    </source>
</evidence>
<sequence length="374" mass="41246">MVTPGLKRKSEHISAPDLKKPKGGSITAFFGAPKPKPSSTQSTNGSPAPAPRSSTFNKGKWVASLTPEQKELLQLEIDTLDESWLAHLKDEVVTTEFLNLKRFLKKEKDTNVKVFPPEEDIYSWSRHTPLHTVKVVIVGQDPYHNHNQAHGLCFSVRAPVRAPPSLVNIYKGIKVDYPDFEAPADKGGLLTPWAERGILMLNTCLTVRAHQANSHSNKGWEKFTQKVIDLVARVRTNGVVFLAWGRPAGMRVAKINREKHCILQSVHPSPLSAHHGFFENGHFKKCNNWLATRYGADEIIDWSLVPTKKVASAPTCTSDKENSTTLINKTAAEPQSSKVAEVKAKPANVDEFDDDDAIEALIAAESEGPSSDPV</sequence>
<dbReference type="InterPro" id="IPR002043">
    <property type="entry name" value="UDG_fam1"/>
</dbReference>
<accession>A0A1F5LHD8</accession>
<dbReference type="Proteomes" id="UP000177622">
    <property type="component" value="Unassembled WGS sequence"/>
</dbReference>
<comment type="subcellular location">
    <subcellularLocation>
        <location evidence="7">Mitochondrion</location>
    </subcellularLocation>
    <subcellularLocation>
        <location evidence="7">Nucleus</location>
    </subcellularLocation>
</comment>
<feature type="domain" description="Uracil-DNA glycosylase-like" evidence="11">
    <location>
        <begin position="126"/>
        <end position="290"/>
    </location>
</feature>
<name>A0A1F5LHD8_PENAI</name>
<evidence type="ECO:0000313" key="12">
    <source>
        <dbReference type="EMBL" id="OGE52624.1"/>
    </source>
</evidence>
<comment type="caution">
    <text evidence="12">The sequence shown here is derived from an EMBL/GenBank/DDBJ whole genome shotgun (WGS) entry which is preliminary data.</text>
</comment>
<dbReference type="GO" id="GO:0004844">
    <property type="term" value="F:uracil DNA N-glycosylase activity"/>
    <property type="evidence" value="ECO:0007669"/>
    <property type="project" value="UniProtKB-UniRule"/>
</dbReference>
<evidence type="ECO:0000256" key="9">
    <source>
        <dbReference type="RuleBase" id="RU003780"/>
    </source>
</evidence>
<dbReference type="Pfam" id="PF03167">
    <property type="entry name" value="UDG"/>
    <property type="match status" value="1"/>
</dbReference>
<dbReference type="InterPro" id="IPR005122">
    <property type="entry name" value="Uracil-DNA_glycosylase-like"/>
</dbReference>
<evidence type="ECO:0000256" key="1">
    <source>
        <dbReference type="ARBA" id="ARBA00008184"/>
    </source>
</evidence>
<keyword evidence="4 7" id="KW-0496">Mitochondrion</keyword>
<dbReference type="GO" id="GO:0005634">
    <property type="term" value="C:nucleus"/>
    <property type="evidence" value="ECO:0007669"/>
    <property type="project" value="UniProtKB-SubCell"/>
</dbReference>
<dbReference type="InterPro" id="IPR036895">
    <property type="entry name" value="Uracil-DNA_glycosylase-like_sf"/>
</dbReference>
<dbReference type="FunFam" id="3.40.470.10:FF:000007">
    <property type="entry name" value="Uracil-DNA glycosylase"/>
    <property type="match status" value="1"/>
</dbReference>
<keyword evidence="3 7" id="KW-0378">Hydrolase</keyword>
<dbReference type="EC" id="3.2.2.27" evidence="7 9"/>
<dbReference type="SMART" id="SM00986">
    <property type="entry name" value="UDG"/>
    <property type="match status" value="1"/>
</dbReference>
<evidence type="ECO:0000256" key="5">
    <source>
        <dbReference type="ARBA" id="ARBA00023204"/>
    </source>
</evidence>
<feature type="compositionally biased region" description="Basic and acidic residues" evidence="10">
    <location>
        <begin position="11"/>
        <end position="20"/>
    </location>
</feature>
<dbReference type="HAMAP" id="MF_00148">
    <property type="entry name" value="UDG"/>
    <property type="match status" value="1"/>
</dbReference>
<feature type="region of interest" description="Disordered" evidence="10">
    <location>
        <begin position="1"/>
        <end position="57"/>
    </location>
</feature>
<evidence type="ECO:0000256" key="2">
    <source>
        <dbReference type="ARBA" id="ARBA00022763"/>
    </source>
</evidence>
<dbReference type="NCBIfam" id="NF003592">
    <property type="entry name" value="PRK05254.1-5"/>
    <property type="match status" value="1"/>
</dbReference>
<dbReference type="NCBIfam" id="NF003589">
    <property type="entry name" value="PRK05254.1-2"/>
    <property type="match status" value="1"/>
</dbReference>
<comment type="catalytic activity">
    <reaction evidence="7 9">
        <text>Hydrolyzes single-stranded DNA or mismatched double-stranded DNA and polynucleotides, releasing free uracil.</text>
        <dbReference type="EC" id="3.2.2.27"/>
    </reaction>
</comment>
<comment type="similarity">
    <text evidence="1 7 9">Belongs to the uracil-DNA glycosylase (UDG) superfamily. UNG family.</text>
</comment>
<evidence type="ECO:0000259" key="11">
    <source>
        <dbReference type="SMART" id="SM00986"/>
    </source>
</evidence>
<dbReference type="SUPFAM" id="SSF52141">
    <property type="entry name" value="Uracil-DNA glycosylase-like"/>
    <property type="match status" value="1"/>
</dbReference>
<evidence type="ECO:0000256" key="8">
    <source>
        <dbReference type="PROSITE-ProRule" id="PRU10072"/>
    </source>
</evidence>
<dbReference type="OrthoDB" id="10031947at2759"/>
<evidence type="ECO:0000256" key="4">
    <source>
        <dbReference type="ARBA" id="ARBA00023128"/>
    </source>
</evidence>
<dbReference type="PANTHER" id="PTHR11264:SF0">
    <property type="entry name" value="URACIL-DNA GLYCOSYLASE"/>
    <property type="match status" value="1"/>
</dbReference>
<dbReference type="EMBL" id="LXJU01000009">
    <property type="protein sequence ID" value="OGE52624.1"/>
    <property type="molecule type" value="Genomic_DNA"/>
</dbReference>
<dbReference type="GO" id="GO:0005739">
    <property type="term" value="C:mitochondrion"/>
    <property type="evidence" value="ECO:0007669"/>
    <property type="project" value="UniProtKB-SubCell"/>
</dbReference>
<evidence type="ECO:0000256" key="7">
    <source>
        <dbReference type="HAMAP-Rule" id="MF_03166"/>
    </source>
</evidence>
<dbReference type="InterPro" id="IPR018085">
    <property type="entry name" value="Ura-DNA_Glyclase_AS"/>
</dbReference>
<comment type="function">
    <text evidence="7 9">Excises uracil residues from the DNA which can arise as a result of misincorporation of dUMP residues by DNA polymerase or due to deamination of cytosine.</text>
</comment>
<gene>
    <name evidence="7" type="primary">UNG1</name>
    <name evidence="12" type="ORF">PENARI_c009G09365</name>
</gene>
<keyword evidence="13" id="KW-1185">Reference proteome</keyword>
<dbReference type="SMART" id="SM00987">
    <property type="entry name" value="UreE_C"/>
    <property type="match status" value="1"/>
</dbReference>